<name>K0TB00_THAOC</name>
<dbReference type="eggNOG" id="ENOG502QXKI">
    <property type="taxonomic scope" value="Eukaryota"/>
</dbReference>
<dbReference type="OMA" id="AATWCEQ"/>
<proteinExistence type="predicted"/>
<sequence>MQIRRRLKIASTLLSSATRSSSLSAWASRGKAFVTSPPSRAVRTNFNYYLRPLLAQRQDPTTPKTLAFPTSAYLQSLHTNNSIMTTITYSVLAEQNAATTNQIIDHYESNSAFQSLSKSEGDSTLRRDCEDGEKLQRGIDLARERGVLDPNFVPEQYISIDVLGKTPDQVADEILGTVKERSKGGSGGGLVILCGLSGTGKGTTVATLKSKLETQDGKTVVCWSNGNVFRSLTLLAVTWCEQQSDCDGFDPAKALTSENLASFAGMLEFGKFNGRFDTKICGLGLDLLVSEVQNTVLKGPKVSKNIPTVAEVTQGEVVMFASSAVKQMGEDGIFVLLEGREQTVNYFRTPLRFTLTLSDPSLIGKRRAAQRLAAAALGDVKESSTAEEIEKAMDSQLAMMSSES</sequence>
<dbReference type="OrthoDB" id="416765at2759"/>
<dbReference type="AlphaFoldDB" id="K0TB00"/>
<evidence type="ECO:0000313" key="1">
    <source>
        <dbReference type="EMBL" id="EJK67647.1"/>
    </source>
</evidence>
<organism evidence="1 2">
    <name type="scientific">Thalassiosira oceanica</name>
    <name type="common">Marine diatom</name>
    <dbReference type="NCBI Taxonomy" id="159749"/>
    <lineage>
        <taxon>Eukaryota</taxon>
        <taxon>Sar</taxon>
        <taxon>Stramenopiles</taxon>
        <taxon>Ochrophyta</taxon>
        <taxon>Bacillariophyta</taxon>
        <taxon>Coscinodiscophyceae</taxon>
        <taxon>Thalassiosirophycidae</taxon>
        <taxon>Thalassiosirales</taxon>
        <taxon>Thalassiosiraceae</taxon>
        <taxon>Thalassiosira</taxon>
    </lineage>
</organism>
<evidence type="ECO:0008006" key="3">
    <source>
        <dbReference type="Google" id="ProtNLM"/>
    </source>
</evidence>
<dbReference type="InterPro" id="IPR027417">
    <property type="entry name" value="P-loop_NTPase"/>
</dbReference>
<dbReference type="Gene3D" id="3.40.50.300">
    <property type="entry name" value="P-loop containing nucleotide triphosphate hydrolases"/>
    <property type="match status" value="1"/>
</dbReference>
<protein>
    <recommendedName>
        <fullName evidence="3">(d)CMP kinase</fullName>
    </recommendedName>
</protein>
<dbReference type="SUPFAM" id="SSF52540">
    <property type="entry name" value="P-loop containing nucleoside triphosphate hydrolases"/>
    <property type="match status" value="1"/>
</dbReference>
<evidence type="ECO:0000313" key="2">
    <source>
        <dbReference type="Proteomes" id="UP000266841"/>
    </source>
</evidence>
<reference evidence="1 2" key="1">
    <citation type="journal article" date="2012" name="Genome Biol.">
        <title>Genome and low-iron response of an oceanic diatom adapted to chronic iron limitation.</title>
        <authorList>
            <person name="Lommer M."/>
            <person name="Specht M."/>
            <person name="Roy A.S."/>
            <person name="Kraemer L."/>
            <person name="Andreson R."/>
            <person name="Gutowska M.A."/>
            <person name="Wolf J."/>
            <person name="Bergner S.V."/>
            <person name="Schilhabel M.B."/>
            <person name="Klostermeier U.C."/>
            <person name="Beiko R.G."/>
            <person name="Rosenstiel P."/>
            <person name="Hippler M."/>
            <person name="Laroche J."/>
        </authorList>
    </citation>
    <scope>NUCLEOTIDE SEQUENCE [LARGE SCALE GENOMIC DNA]</scope>
    <source>
        <strain evidence="1 2">CCMP1005</strain>
    </source>
</reference>
<dbReference type="Proteomes" id="UP000266841">
    <property type="component" value="Unassembled WGS sequence"/>
</dbReference>
<dbReference type="EMBL" id="AGNL01012858">
    <property type="protein sequence ID" value="EJK67647.1"/>
    <property type="molecule type" value="Genomic_DNA"/>
</dbReference>
<keyword evidence="2" id="KW-1185">Reference proteome</keyword>
<gene>
    <name evidence="1" type="ORF">THAOC_11293</name>
</gene>
<accession>K0TB00</accession>
<comment type="caution">
    <text evidence="1">The sequence shown here is derived from an EMBL/GenBank/DDBJ whole genome shotgun (WGS) entry which is preliminary data.</text>
</comment>